<sequence>MESGYDSSARWDHETTKMLFEMCMEGRWKEVVEIYEKEKRAHTAKIKRGGESALHLAVTDGQEEVVLELVDLIMKAESKEEALRIQNKRSNTALHLAASMGTIRMVRVIAHADPELVNFRNVDGETPLFLAAFHGRKEAFMFLHYTGTPNYYNCRRSDGDTILHSTIAADNFELALIIIHLYEDLGNSKNKEGATPLHILASNSSVFKSGSRFGLIEKLIYQGISVGKLEVDESDYLPPYETIDNGKTKYPKNYQSCMDFMKLTKNTVSSGNLEAQERIASETNLLGQEAEAWTLPSLFPANYKCFADFLKLVFMIMLVIVFGKGWSSS</sequence>
<dbReference type="InterPro" id="IPR002110">
    <property type="entry name" value="Ankyrin_rpt"/>
</dbReference>
<evidence type="ECO:0000313" key="2">
    <source>
        <dbReference type="Proteomes" id="UP000515211"/>
    </source>
</evidence>
<dbReference type="GO" id="GO:0005886">
    <property type="term" value="C:plasma membrane"/>
    <property type="evidence" value="ECO:0007669"/>
    <property type="project" value="UniProtKB-SubCell"/>
</dbReference>
<dbReference type="KEGG" id="adu:107468075"/>
<dbReference type="InterPro" id="IPR036770">
    <property type="entry name" value="Ankyrin_rpt-contain_sf"/>
</dbReference>
<name>A0A9C6TLI3_ARADU</name>
<dbReference type="Pfam" id="PF12796">
    <property type="entry name" value="Ank_2"/>
    <property type="match status" value="1"/>
</dbReference>
<gene>
    <name evidence="3" type="primary">LOC107468075</name>
</gene>
<dbReference type="RefSeq" id="XP_052111188.1">
    <property type="nucleotide sequence ID" value="XM_052255228.1"/>
</dbReference>
<protein>
    <submittedName>
        <fullName evidence="3">Uncharacterized protein LOC107468075</fullName>
    </submittedName>
</protein>
<organism evidence="2 3">
    <name type="scientific">Arachis duranensis</name>
    <name type="common">Wild peanut</name>
    <dbReference type="NCBI Taxonomy" id="130453"/>
    <lineage>
        <taxon>Eukaryota</taxon>
        <taxon>Viridiplantae</taxon>
        <taxon>Streptophyta</taxon>
        <taxon>Embryophyta</taxon>
        <taxon>Tracheophyta</taxon>
        <taxon>Spermatophyta</taxon>
        <taxon>Magnoliopsida</taxon>
        <taxon>eudicotyledons</taxon>
        <taxon>Gunneridae</taxon>
        <taxon>Pentapetalae</taxon>
        <taxon>rosids</taxon>
        <taxon>fabids</taxon>
        <taxon>Fabales</taxon>
        <taxon>Fabaceae</taxon>
        <taxon>Papilionoideae</taxon>
        <taxon>50 kb inversion clade</taxon>
        <taxon>dalbergioids sensu lato</taxon>
        <taxon>Dalbergieae</taxon>
        <taxon>Pterocarpus clade</taxon>
        <taxon>Arachis</taxon>
    </lineage>
</organism>
<dbReference type="SMART" id="SM00248">
    <property type="entry name" value="ANK"/>
    <property type="match status" value="5"/>
</dbReference>
<dbReference type="SUPFAM" id="SSF48403">
    <property type="entry name" value="Ankyrin repeat"/>
    <property type="match status" value="1"/>
</dbReference>
<reference evidence="3" key="2">
    <citation type="submission" date="2025-08" db="UniProtKB">
        <authorList>
            <consortium name="RefSeq"/>
        </authorList>
    </citation>
    <scope>IDENTIFICATION</scope>
    <source>
        <tissue evidence="3">Whole plant</tissue>
    </source>
</reference>
<dbReference type="Proteomes" id="UP000515211">
    <property type="component" value="Chromosome 10"/>
</dbReference>
<proteinExistence type="predicted"/>
<dbReference type="AlphaFoldDB" id="A0A9C6TLI3"/>
<accession>A0A9C6TLI3</accession>
<evidence type="ECO:0000256" key="1">
    <source>
        <dbReference type="ARBA" id="ARBA00004413"/>
    </source>
</evidence>
<keyword evidence="2" id="KW-1185">Reference proteome</keyword>
<reference evidence="2" key="1">
    <citation type="journal article" date="2016" name="Nat. Genet.">
        <title>The genome sequences of Arachis duranensis and Arachis ipaensis, the diploid ancestors of cultivated peanut.</title>
        <authorList>
            <person name="Bertioli D.J."/>
            <person name="Cannon S.B."/>
            <person name="Froenicke L."/>
            <person name="Huang G."/>
            <person name="Farmer A.D."/>
            <person name="Cannon E.K."/>
            <person name="Liu X."/>
            <person name="Gao D."/>
            <person name="Clevenger J."/>
            <person name="Dash S."/>
            <person name="Ren L."/>
            <person name="Moretzsohn M.C."/>
            <person name="Shirasawa K."/>
            <person name="Huang W."/>
            <person name="Vidigal B."/>
            <person name="Abernathy B."/>
            <person name="Chu Y."/>
            <person name="Niederhuth C.E."/>
            <person name="Umale P."/>
            <person name="Araujo A.C."/>
            <person name="Kozik A."/>
            <person name="Kim K.D."/>
            <person name="Burow M.D."/>
            <person name="Varshney R.K."/>
            <person name="Wang X."/>
            <person name="Zhang X."/>
            <person name="Barkley N."/>
            <person name="Guimaraes P.M."/>
            <person name="Isobe S."/>
            <person name="Guo B."/>
            <person name="Liao B."/>
            <person name="Stalker H.T."/>
            <person name="Schmitz R.J."/>
            <person name="Scheffler B.E."/>
            <person name="Leal-Bertioli S.C."/>
            <person name="Xun X."/>
            <person name="Jackson S.A."/>
            <person name="Michelmore R."/>
            <person name="Ozias-Akins P."/>
        </authorList>
    </citation>
    <scope>NUCLEOTIDE SEQUENCE [LARGE SCALE GENOMIC DNA]</scope>
    <source>
        <strain evidence="2">cv. V14167</strain>
    </source>
</reference>
<dbReference type="PANTHER" id="PTHR24121">
    <property type="entry name" value="NO MECHANORECEPTOR POTENTIAL C, ISOFORM D-RELATED"/>
    <property type="match status" value="1"/>
</dbReference>
<evidence type="ECO:0000313" key="3">
    <source>
        <dbReference type="RefSeq" id="XP_052111188.1"/>
    </source>
</evidence>
<dbReference type="PANTHER" id="PTHR24121:SF15">
    <property type="entry name" value="ANKYRIN REPEAT PROTEIN"/>
    <property type="match status" value="1"/>
</dbReference>
<dbReference type="Gene3D" id="1.25.40.20">
    <property type="entry name" value="Ankyrin repeat-containing domain"/>
    <property type="match status" value="2"/>
</dbReference>
<dbReference type="GeneID" id="107468075"/>
<comment type="subcellular location">
    <subcellularLocation>
        <location evidence="1">Cell membrane</location>
        <topology evidence="1">Peripheral membrane protein</topology>
        <orientation evidence="1">Cytoplasmic side</orientation>
    </subcellularLocation>
</comment>